<protein>
    <submittedName>
        <fullName evidence="9">Pyridoxal phosphate-dependent transferase</fullName>
    </submittedName>
</protein>
<evidence type="ECO:0000256" key="3">
    <source>
        <dbReference type="ARBA" id="ARBA00022898"/>
    </source>
</evidence>
<dbReference type="InterPro" id="IPR015421">
    <property type="entry name" value="PyrdxlP-dep_Trfase_major"/>
</dbReference>
<dbReference type="GO" id="GO:0004648">
    <property type="term" value="F:O-phospho-L-serine:2-oxoglutarate aminotransferase activity"/>
    <property type="evidence" value="ECO:0007669"/>
    <property type="project" value="UniProtKB-EC"/>
</dbReference>
<dbReference type="InterPro" id="IPR015424">
    <property type="entry name" value="PyrdxlP-dep_Trfase"/>
</dbReference>
<dbReference type="PANTHER" id="PTHR43247:SF1">
    <property type="entry name" value="PHOSPHOSERINE AMINOTRANSFERASE"/>
    <property type="match status" value="1"/>
</dbReference>
<dbReference type="InterPro" id="IPR000192">
    <property type="entry name" value="Aminotrans_V_dom"/>
</dbReference>
<comment type="pathway">
    <text evidence="4">Amino-acid biosynthesis.</text>
</comment>
<dbReference type="InterPro" id="IPR022278">
    <property type="entry name" value="Pser_aminoTfrase"/>
</dbReference>
<evidence type="ECO:0000313" key="10">
    <source>
        <dbReference type="Proteomes" id="UP001153365"/>
    </source>
</evidence>
<accession>A0AAV0B6D2</accession>
<evidence type="ECO:0000256" key="2">
    <source>
        <dbReference type="ARBA" id="ARBA00022679"/>
    </source>
</evidence>
<dbReference type="PANTHER" id="PTHR43247">
    <property type="entry name" value="PHOSPHOSERINE AMINOTRANSFERASE"/>
    <property type="match status" value="1"/>
</dbReference>
<evidence type="ECO:0000256" key="4">
    <source>
        <dbReference type="ARBA" id="ARBA00029440"/>
    </source>
</evidence>
<evidence type="ECO:0000259" key="8">
    <source>
        <dbReference type="Pfam" id="PF00266"/>
    </source>
</evidence>
<feature type="domain" description="Aminotransferase class V" evidence="8">
    <location>
        <begin position="150"/>
        <end position="238"/>
    </location>
</feature>
<dbReference type="SUPFAM" id="SSF53383">
    <property type="entry name" value="PLP-dependent transferases"/>
    <property type="match status" value="1"/>
</dbReference>
<dbReference type="Gene3D" id="3.40.640.10">
    <property type="entry name" value="Type I PLP-dependent aspartate aminotransferase-like (Major domain)"/>
    <property type="match status" value="1"/>
</dbReference>
<dbReference type="GO" id="GO:0030170">
    <property type="term" value="F:pyridoxal phosphate binding"/>
    <property type="evidence" value="ECO:0007669"/>
    <property type="project" value="TreeGrafter"/>
</dbReference>
<proteinExistence type="inferred from homology"/>
<sequence length="246" mass="27541">MRMLMQMIRVRMNRQRKSEASQGYCSSNGTACYAYSSGPTTTSILAVVTGGAFCSVHSIPMRKAVDDLRNHLSVPSNFEIIFSQGGGLLQFSTVVTNLVNQYRLINRTRPQDPVFADYLVTGTWNSRQFSHDLKTFDSIPDQSTWKFGDHHPAFIYYCDNETVNGVEFTEEGILGGSGLPKNYEDVPIVVDMSSKILTRCIPTRLWDRVGVIFEGAQKNMRPSGLTVVVVRKDLMEVMDIVPVLIV</sequence>
<comment type="similarity">
    <text evidence="6">Belongs to the class-V pyridoxal-phosphate-dependent aminotransferase family.</text>
</comment>
<dbReference type="GO" id="GO:0005737">
    <property type="term" value="C:cytoplasm"/>
    <property type="evidence" value="ECO:0007669"/>
    <property type="project" value="TreeGrafter"/>
</dbReference>
<keyword evidence="10" id="KW-1185">Reference proteome</keyword>
<evidence type="ECO:0000256" key="7">
    <source>
        <dbReference type="RuleBase" id="RU004504"/>
    </source>
</evidence>
<dbReference type="AlphaFoldDB" id="A0AAV0B6D2"/>
<comment type="catalytic activity">
    <reaction evidence="5">
        <text>O-phospho-L-serine + 2-oxoglutarate = 3-phosphooxypyruvate + L-glutamate</text>
        <dbReference type="Rhea" id="RHEA:14329"/>
        <dbReference type="ChEBI" id="CHEBI:16810"/>
        <dbReference type="ChEBI" id="CHEBI:18110"/>
        <dbReference type="ChEBI" id="CHEBI:29985"/>
        <dbReference type="ChEBI" id="CHEBI:57524"/>
        <dbReference type="EC" id="2.6.1.52"/>
    </reaction>
</comment>
<evidence type="ECO:0000313" key="9">
    <source>
        <dbReference type="EMBL" id="CAH7681342.1"/>
    </source>
</evidence>
<comment type="caution">
    <text evidence="9">The sequence shown here is derived from an EMBL/GenBank/DDBJ whole genome shotgun (WGS) entry which is preliminary data.</text>
</comment>
<dbReference type="EMBL" id="CALTRL010003525">
    <property type="protein sequence ID" value="CAH7681342.1"/>
    <property type="molecule type" value="Genomic_DNA"/>
</dbReference>
<dbReference type="Pfam" id="PF00266">
    <property type="entry name" value="Aminotran_5"/>
    <property type="match status" value="1"/>
</dbReference>
<evidence type="ECO:0000256" key="6">
    <source>
        <dbReference type="RuleBase" id="RU004075"/>
    </source>
</evidence>
<keyword evidence="3" id="KW-0663">Pyridoxal phosphate</keyword>
<keyword evidence="2 9" id="KW-0808">Transferase</keyword>
<evidence type="ECO:0000256" key="1">
    <source>
        <dbReference type="ARBA" id="ARBA00001933"/>
    </source>
</evidence>
<name>A0AAV0B6D2_PHAPC</name>
<evidence type="ECO:0000256" key="5">
    <source>
        <dbReference type="ARBA" id="ARBA00049007"/>
    </source>
</evidence>
<dbReference type="GO" id="GO:0006564">
    <property type="term" value="P:L-serine biosynthetic process"/>
    <property type="evidence" value="ECO:0007669"/>
    <property type="project" value="InterPro"/>
</dbReference>
<gene>
    <name evidence="9" type="ORF">PPACK8108_LOCUS13924</name>
</gene>
<dbReference type="Proteomes" id="UP001153365">
    <property type="component" value="Unassembled WGS sequence"/>
</dbReference>
<comment type="cofactor">
    <cofactor evidence="1 7">
        <name>pyridoxal 5'-phosphate</name>
        <dbReference type="ChEBI" id="CHEBI:597326"/>
    </cofactor>
</comment>
<dbReference type="InterPro" id="IPR020578">
    <property type="entry name" value="Aminotrans_V_PyrdxlP_BS"/>
</dbReference>
<reference evidence="9" key="1">
    <citation type="submission" date="2022-06" db="EMBL/GenBank/DDBJ databases">
        <authorList>
            <consortium name="SYNGENTA / RWTH Aachen University"/>
        </authorList>
    </citation>
    <scope>NUCLEOTIDE SEQUENCE</scope>
</reference>
<organism evidence="9 10">
    <name type="scientific">Phakopsora pachyrhizi</name>
    <name type="common">Asian soybean rust disease fungus</name>
    <dbReference type="NCBI Taxonomy" id="170000"/>
    <lineage>
        <taxon>Eukaryota</taxon>
        <taxon>Fungi</taxon>
        <taxon>Dikarya</taxon>
        <taxon>Basidiomycota</taxon>
        <taxon>Pucciniomycotina</taxon>
        <taxon>Pucciniomycetes</taxon>
        <taxon>Pucciniales</taxon>
        <taxon>Phakopsoraceae</taxon>
        <taxon>Phakopsora</taxon>
    </lineage>
</organism>
<dbReference type="PROSITE" id="PS00595">
    <property type="entry name" value="AA_TRANSFER_CLASS_5"/>
    <property type="match status" value="1"/>
</dbReference>